<dbReference type="EMBL" id="LR796508">
    <property type="protein sequence ID" value="CAB4149120.1"/>
    <property type="molecule type" value="Genomic_DNA"/>
</dbReference>
<accession>A0A6J5MW13</accession>
<proteinExistence type="predicted"/>
<sequence>MKNNVHKFVVPFENKKVLLLSDLHWDNPHCDRVLLKKHLDLALEGGNDVHLNGDTFCLMQGAYDPRKNKEGIRPEHNVNNYLDAVVNDAIEWFKPYAHLIKVVGYGNHETNIIKRQETDVIQRFVFGLNRECGTEIQAGAYGGWIIYHFLDNKTLRKSFKIKYFHGSGGGGPVTRGVIQFNRMSSFIEGADLIWMGHVHECNEVIYTNEYLDHQNNIRLRNILMVRTATYKEEYNNGLGGWHVERGATPKPLGGRWLEMCPERKIINGQEQTILTAFTYRA</sequence>
<name>A0A6J5MW13_9CAUD</name>
<dbReference type="InterPro" id="IPR029052">
    <property type="entry name" value="Metallo-depent_PP-like"/>
</dbReference>
<protein>
    <recommendedName>
        <fullName evidence="2">Calcineurin-like phosphoesterase domain-containing protein</fullName>
    </recommendedName>
</protein>
<dbReference type="SUPFAM" id="SSF56300">
    <property type="entry name" value="Metallo-dependent phosphatases"/>
    <property type="match status" value="1"/>
</dbReference>
<organism evidence="1">
    <name type="scientific">uncultured Caudovirales phage</name>
    <dbReference type="NCBI Taxonomy" id="2100421"/>
    <lineage>
        <taxon>Viruses</taxon>
        <taxon>Duplodnaviria</taxon>
        <taxon>Heunggongvirae</taxon>
        <taxon>Uroviricota</taxon>
        <taxon>Caudoviricetes</taxon>
        <taxon>Peduoviridae</taxon>
        <taxon>Maltschvirus</taxon>
        <taxon>Maltschvirus maltsch</taxon>
    </lineage>
</organism>
<gene>
    <name evidence="1" type="ORF">UFOVP528_47</name>
</gene>
<evidence type="ECO:0000313" key="1">
    <source>
        <dbReference type="EMBL" id="CAB4149120.1"/>
    </source>
</evidence>
<reference evidence="1" key="1">
    <citation type="submission" date="2020-04" db="EMBL/GenBank/DDBJ databases">
        <authorList>
            <person name="Chiriac C."/>
            <person name="Salcher M."/>
            <person name="Ghai R."/>
            <person name="Kavagutti S V."/>
        </authorList>
    </citation>
    <scope>NUCLEOTIDE SEQUENCE</scope>
</reference>
<evidence type="ECO:0008006" key="2">
    <source>
        <dbReference type="Google" id="ProtNLM"/>
    </source>
</evidence>